<feature type="region of interest" description="Disordered" evidence="1">
    <location>
        <begin position="50"/>
        <end position="199"/>
    </location>
</feature>
<dbReference type="InterPro" id="IPR036875">
    <property type="entry name" value="Znf_CCHC_sf"/>
</dbReference>
<evidence type="ECO:0000313" key="3">
    <source>
        <dbReference type="EMBL" id="CAB0034792.1"/>
    </source>
</evidence>
<dbReference type="Pfam" id="PF17921">
    <property type="entry name" value="Integrase_H2C2"/>
    <property type="match status" value="1"/>
</dbReference>
<organism evidence="3 4">
    <name type="scientific">Trichogramma brassicae</name>
    <dbReference type="NCBI Taxonomy" id="86971"/>
    <lineage>
        <taxon>Eukaryota</taxon>
        <taxon>Metazoa</taxon>
        <taxon>Ecdysozoa</taxon>
        <taxon>Arthropoda</taxon>
        <taxon>Hexapoda</taxon>
        <taxon>Insecta</taxon>
        <taxon>Pterygota</taxon>
        <taxon>Neoptera</taxon>
        <taxon>Endopterygota</taxon>
        <taxon>Hymenoptera</taxon>
        <taxon>Apocrita</taxon>
        <taxon>Proctotrupomorpha</taxon>
        <taxon>Chalcidoidea</taxon>
        <taxon>Trichogrammatidae</taxon>
        <taxon>Trichogramma</taxon>
    </lineage>
</organism>
<evidence type="ECO:0000259" key="2">
    <source>
        <dbReference type="SMART" id="SM00343"/>
    </source>
</evidence>
<feature type="compositionally biased region" description="Basic residues" evidence="1">
    <location>
        <begin position="116"/>
        <end position="125"/>
    </location>
</feature>
<feature type="compositionally biased region" description="Low complexity" evidence="1">
    <location>
        <begin position="61"/>
        <end position="79"/>
    </location>
</feature>
<dbReference type="InterPro" id="IPR041588">
    <property type="entry name" value="Integrase_H2C2"/>
</dbReference>
<dbReference type="SMART" id="SM00343">
    <property type="entry name" value="ZnF_C2HC"/>
    <property type="match status" value="3"/>
</dbReference>
<dbReference type="SUPFAM" id="SSF57756">
    <property type="entry name" value="Retrovirus zinc finger-like domains"/>
    <property type="match status" value="1"/>
</dbReference>
<dbReference type="GO" id="GO:0003676">
    <property type="term" value="F:nucleic acid binding"/>
    <property type="evidence" value="ECO:0007669"/>
    <property type="project" value="InterPro"/>
</dbReference>
<proteinExistence type="predicted"/>
<feature type="region of interest" description="Disordered" evidence="1">
    <location>
        <begin position="320"/>
        <end position="339"/>
    </location>
</feature>
<dbReference type="Gene3D" id="4.10.60.10">
    <property type="entry name" value="Zinc finger, CCHC-type"/>
    <property type="match status" value="1"/>
</dbReference>
<feature type="compositionally biased region" description="Polar residues" evidence="1">
    <location>
        <begin position="87"/>
        <end position="102"/>
    </location>
</feature>
<name>A0A6H5IE08_9HYME</name>
<dbReference type="GO" id="GO:0008270">
    <property type="term" value="F:zinc ion binding"/>
    <property type="evidence" value="ECO:0007669"/>
    <property type="project" value="InterPro"/>
</dbReference>
<dbReference type="Proteomes" id="UP000479190">
    <property type="component" value="Unassembled WGS sequence"/>
</dbReference>
<dbReference type="EMBL" id="CADCXV010000757">
    <property type="protein sequence ID" value="CAB0034792.1"/>
    <property type="molecule type" value="Genomic_DNA"/>
</dbReference>
<dbReference type="OrthoDB" id="7482440at2759"/>
<feature type="compositionally biased region" description="Acidic residues" evidence="1">
    <location>
        <begin position="133"/>
        <end position="142"/>
    </location>
</feature>
<dbReference type="Gene3D" id="1.10.340.70">
    <property type="match status" value="1"/>
</dbReference>
<evidence type="ECO:0000313" key="4">
    <source>
        <dbReference type="Proteomes" id="UP000479190"/>
    </source>
</evidence>
<protein>
    <recommendedName>
        <fullName evidence="2">CCHC-type domain-containing protein</fullName>
    </recommendedName>
</protein>
<feature type="compositionally biased region" description="Polar residues" evidence="1">
    <location>
        <begin position="50"/>
        <end position="60"/>
    </location>
</feature>
<feature type="domain" description="CCHC-type" evidence="2">
    <location>
        <begin position="293"/>
        <end position="309"/>
    </location>
</feature>
<dbReference type="AlphaFoldDB" id="A0A6H5IE08"/>
<keyword evidence="4" id="KW-1185">Reference proteome</keyword>
<dbReference type="InterPro" id="IPR001878">
    <property type="entry name" value="Znf_CCHC"/>
</dbReference>
<sequence length="548" mass="61089">MERTIFDFKCGSLSSQCPLFLCHSLCATTRWTPSVVHHLNNAACRHRTNLVDSGTPETTQPPACTTTASTRSTPTSPAADPNDAAEESNSFYMDKNQASASAGESVPEQVLEPQGHRRTTTRRPVTRTSNDGTSDESSEDEYQGGAEGQRPRRSNDLEDQSSNNGICVDRRIAGYSRHRGRDKDASLTKQSSHNFEENVKGSQEECFRKGLLDNISVRMKSIGGLTDIIKEAITIEKDLEVKSMMRRKLEKRCGNCGRTNHATEQCRVKRVNTVVTTTTNTHSNAHGNGSKKFCTYCKKPGHLVDKCFKYVYDQVQKAKGSSKPSADSNAQSPCGKCGKSNHTTERCLNHLLLEDIVVFSKTYNRIKRLYYWENLKDDVQRRIQQCLDCQLKKLIERSRKIRVRNTAYVSIDELQATRVTEAETKTQVSHGNRVPIVFKHTSNTVEGLVTKILIKSRSRLRPVRIFFSAQCPLFLCTTVSVPLCFCDTTPAASQQSRGPTGSLQIFSGTTVSERSKISPTRQDEHAEDWLLSEIPRATGPTAAKLLVA</sequence>
<feature type="domain" description="CCHC-type" evidence="2">
    <location>
        <begin position="252"/>
        <end position="268"/>
    </location>
</feature>
<feature type="domain" description="CCHC-type" evidence="2">
    <location>
        <begin position="333"/>
        <end position="349"/>
    </location>
</feature>
<gene>
    <name evidence="3" type="ORF">TBRA_LOCUS6690</name>
</gene>
<accession>A0A6H5IE08</accession>
<reference evidence="3 4" key="1">
    <citation type="submission" date="2020-02" db="EMBL/GenBank/DDBJ databases">
        <authorList>
            <person name="Ferguson B K."/>
        </authorList>
    </citation>
    <scope>NUCLEOTIDE SEQUENCE [LARGE SCALE GENOMIC DNA]</scope>
</reference>
<evidence type="ECO:0000256" key="1">
    <source>
        <dbReference type="SAM" id="MobiDB-lite"/>
    </source>
</evidence>
<feature type="compositionally biased region" description="Polar residues" evidence="1">
    <location>
        <begin position="322"/>
        <end position="332"/>
    </location>
</feature>